<name>A0A8J8CIQ9_9ARCH</name>
<reference evidence="2" key="1">
    <citation type="submission" date="2021-05" db="EMBL/GenBank/DDBJ databases">
        <title>Genomic insights into ecological role and evolution of a novel Thermoplasmata order Candidatus Sysuiplasmatales.</title>
        <authorList>
            <person name="Yuan Y."/>
        </authorList>
    </citation>
    <scope>NUCLEOTIDE SEQUENCE</scope>
    <source>
        <strain evidence="2">TUT19-bin139</strain>
        <strain evidence="1">YP2-bin.285</strain>
    </source>
</reference>
<evidence type="ECO:0000313" key="3">
    <source>
        <dbReference type="Proteomes" id="UP000750197"/>
    </source>
</evidence>
<dbReference type="EMBL" id="JAGVSJ010000008">
    <property type="protein sequence ID" value="MBX8631710.1"/>
    <property type="molecule type" value="Genomic_DNA"/>
</dbReference>
<dbReference type="AlphaFoldDB" id="A0A8J8CIQ9"/>
<proteinExistence type="predicted"/>
<dbReference type="EMBL" id="JAHEAC010000131">
    <property type="protein sequence ID" value="MBX8644948.1"/>
    <property type="molecule type" value="Genomic_DNA"/>
</dbReference>
<protein>
    <submittedName>
        <fullName evidence="2">Uncharacterized protein</fullName>
    </submittedName>
</protein>
<gene>
    <name evidence="1" type="ORF">J9259_04215</name>
    <name evidence="2" type="ORF">KIY12_09575</name>
</gene>
<evidence type="ECO:0000313" key="2">
    <source>
        <dbReference type="EMBL" id="MBX8644948.1"/>
    </source>
</evidence>
<evidence type="ECO:0000313" key="1">
    <source>
        <dbReference type="EMBL" id="MBX8631710.1"/>
    </source>
</evidence>
<comment type="caution">
    <text evidence="2">The sequence shown here is derived from an EMBL/GenBank/DDBJ whole genome shotgun (WGS) entry which is preliminary data.</text>
</comment>
<sequence>MMAKHVAIMVAVLLITATAGVMAYLTREAPDSHARTLTVLPAGWSMPLYFNGSVNSSGAIMLFSLKVKGAVPVAVKGAWNSTDGCSLSLVYFYPNNTSMVKTVWQTGYALSGTLNFSVPPGGATWEVMITPEVNSIDTFTVVSPIVLSVPAGVSVEYHAIPANL</sequence>
<dbReference type="Proteomes" id="UP000716004">
    <property type="component" value="Unassembled WGS sequence"/>
</dbReference>
<organism evidence="2 3">
    <name type="scientific">Candidatus Sysuiplasma superficiale</name>
    <dbReference type="NCBI Taxonomy" id="2823368"/>
    <lineage>
        <taxon>Archaea</taxon>
        <taxon>Methanobacteriati</taxon>
        <taxon>Thermoplasmatota</taxon>
        <taxon>Thermoplasmata</taxon>
        <taxon>Candidatus Sysuiplasmatales</taxon>
        <taxon>Candidatus Sysuiplasmataceae</taxon>
        <taxon>Candidatus Sysuiplasma</taxon>
    </lineage>
</organism>
<dbReference type="Proteomes" id="UP000750197">
    <property type="component" value="Unassembled WGS sequence"/>
</dbReference>
<accession>A0A8J8CIQ9</accession>